<accession>A0A409VWS4</accession>
<evidence type="ECO:0000259" key="3">
    <source>
        <dbReference type="SMART" id="SM00484"/>
    </source>
</evidence>
<dbReference type="InterPro" id="IPR037316">
    <property type="entry name" value="Yen1_H3TH"/>
</dbReference>
<evidence type="ECO:0008006" key="7">
    <source>
        <dbReference type="Google" id="ProtNLM"/>
    </source>
</evidence>
<protein>
    <recommendedName>
        <fullName evidence="7">XPG-I domain-containing protein</fullName>
    </recommendedName>
</protein>
<feature type="domain" description="XPG N-terminal" evidence="4">
    <location>
        <begin position="1"/>
        <end position="103"/>
    </location>
</feature>
<dbReference type="PANTHER" id="PTHR11081">
    <property type="entry name" value="FLAP ENDONUCLEASE FAMILY MEMBER"/>
    <property type="match status" value="1"/>
</dbReference>
<dbReference type="EMBL" id="NHYD01003893">
    <property type="protein sequence ID" value="PPQ70699.1"/>
    <property type="molecule type" value="Genomic_DNA"/>
</dbReference>
<name>A0A409VWS4_PSICY</name>
<dbReference type="SMART" id="SM00485">
    <property type="entry name" value="XPGN"/>
    <property type="match status" value="1"/>
</dbReference>
<dbReference type="Pfam" id="PF00867">
    <property type="entry name" value="XPG_I"/>
    <property type="match status" value="1"/>
</dbReference>
<dbReference type="InterPro" id="IPR036279">
    <property type="entry name" value="5-3_exonuclease_C_sf"/>
</dbReference>
<dbReference type="STRING" id="93625.A0A409VWS4"/>
<proteinExistence type="predicted"/>
<evidence type="ECO:0000313" key="5">
    <source>
        <dbReference type="EMBL" id="PPQ70699.1"/>
    </source>
</evidence>
<reference evidence="5 6" key="1">
    <citation type="journal article" date="2018" name="Evol. Lett.">
        <title>Horizontal gene cluster transfer increased hallucinogenic mushroom diversity.</title>
        <authorList>
            <person name="Reynolds H.T."/>
            <person name="Vijayakumar V."/>
            <person name="Gluck-Thaler E."/>
            <person name="Korotkin H.B."/>
            <person name="Matheny P.B."/>
            <person name="Slot J.C."/>
        </authorList>
    </citation>
    <scope>NUCLEOTIDE SEQUENCE [LARGE SCALE GENOMIC DNA]</scope>
    <source>
        <strain evidence="5 6">2631</strain>
    </source>
</reference>
<comment type="caution">
    <text evidence="5">The sequence shown here is derived from an EMBL/GenBank/DDBJ whole genome shotgun (WGS) entry which is preliminary data.</text>
</comment>
<feature type="domain" description="XPG-I" evidence="3">
    <location>
        <begin position="120"/>
        <end position="191"/>
    </location>
</feature>
<dbReference type="Gene3D" id="3.40.50.1010">
    <property type="entry name" value="5'-nuclease"/>
    <property type="match status" value="2"/>
</dbReference>
<dbReference type="AlphaFoldDB" id="A0A409VWS4"/>
<dbReference type="InterPro" id="IPR006086">
    <property type="entry name" value="XPG-I_dom"/>
</dbReference>
<organism evidence="5 6">
    <name type="scientific">Psilocybe cyanescens</name>
    <dbReference type="NCBI Taxonomy" id="93625"/>
    <lineage>
        <taxon>Eukaryota</taxon>
        <taxon>Fungi</taxon>
        <taxon>Dikarya</taxon>
        <taxon>Basidiomycota</taxon>
        <taxon>Agaricomycotina</taxon>
        <taxon>Agaricomycetes</taxon>
        <taxon>Agaricomycetidae</taxon>
        <taxon>Agaricales</taxon>
        <taxon>Agaricineae</taxon>
        <taxon>Strophariaceae</taxon>
        <taxon>Psilocybe</taxon>
    </lineage>
</organism>
<sequence>MGINGLWDLIKPASTECELSQLSDIHGYSFTKRGDRILVVGVDISVIMDECMAAVCSAGLYEHCEGGPLRTFFYKLCKFLKSPIIPVFVFDGQDRPKFKRGKSINPKVPWWTEPCQSLIESFGFFFHQAPGEAEAELALLNQIGKIDAIITSDSDSFVFGACHVLRSIPKSDGRYTSYRSNIIKNNPDVSLSRGGFLLIALMSGGDYSKGVRDCGGATSLGLAKCGFGDSLFSAFETLNDIDLEEFLSRWICEVIEELRSNSHGFLSSKKPRLALQICSDFLQLDIVNLYRKPIISSIDSLPGDGVWFSREPSIEKIGQFCVQSLGWRTLDVLSQNLINTLWEGVFLRLLVSTASTYNSEMKTFSNEVFCVDAQKIQFKRRARRSEHWARISINTASLLLSLNMGNIQKIENQYLTLKIWLPSSYLPTTSILPHSTKPSNAQALISSGQHIESYNPQATSHALRKRKRATVEIINPEVIEISD</sequence>
<keyword evidence="2" id="KW-0378">Hydrolase</keyword>
<dbReference type="GO" id="GO:0006281">
    <property type="term" value="P:DNA repair"/>
    <property type="evidence" value="ECO:0007669"/>
    <property type="project" value="UniProtKB-ARBA"/>
</dbReference>
<evidence type="ECO:0000256" key="1">
    <source>
        <dbReference type="ARBA" id="ARBA00022722"/>
    </source>
</evidence>
<dbReference type="InterPro" id="IPR006084">
    <property type="entry name" value="XPG/Rad2"/>
</dbReference>
<dbReference type="SUPFAM" id="SSF47807">
    <property type="entry name" value="5' to 3' exonuclease, C-terminal subdomain"/>
    <property type="match status" value="1"/>
</dbReference>
<dbReference type="CDD" id="cd09906">
    <property type="entry name" value="H3TH_YEN1"/>
    <property type="match status" value="1"/>
</dbReference>
<dbReference type="PRINTS" id="PR00853">
    <property type="entry name" value="XPGRADSUPER"/>
</dbReference>
<dbReference type="InterPro" id="IPR006085">
    <property type="entry name" value="XPG_DNA_repair_N"/>
</dbReference>
<dbReference type="Proteomes" id="UP000283269">
    <property type="component" value="Unassembled WGS sequence"/>
</dbReference>
<dbReference type="InParanoid" id="A0A409VWS4"/>
<dbReference type="SUPFAM" id="SSF88723">
    <property type="entry name" value="PIN domain-like"/>
    <property type="match status" value="1"/>
</dbReference>
<dbReference type="PANTHER" id="PTHR11081:SF75">
    <property type="entry name" value="ENDONUCLEASE, PUTATIVE (AFU_ORTHOLOGUE AFUA_3G13260)-RELATED"/>
    <property type="match status" value="1"/>
</dbReference>
<gene>
    <name evidence="5" type="ORF">CVT25_010616</name>
</gene>
<dbReference type="GO" id="GO:0008821">
    <property type="term" value="F:crossover junction DNA endonuclease activity"/>
    <property type="evidence" value="ECO:0007669"/>
    <property type="project" value="InterPro"/>
</dbReference>
<dbReference type="GO" id="GO:0017108">
    <property type="term" value="F:5'-flap endonuclease activity"/>
    <property type="evidence" value="ECO:0007669"/>
    <property type="project" value="TreeGrafter"/>
</dbReference>
<dbReference type="CDD" id="cd09870">
    <property type="entry name" value="PIN_YEN1"/>
    <property type="match status" value="1"/>
</dbReference>
<keyword evidence="6" id="KW-1185">Reference proteome</keyword>
<evidence type="ECO:0000313" key="6">
    <source>
        <dbReference type="Proteomes" id="UP000283269"/>
    </source>
</evidence>
<dbReference type="Pfam" id="PF00752">
    <property type="entry name" value="XPG_N"/>
    <property type="match status" value="1"/>
</dbReference>
<keyword evidence="1" id="KW-0540">Nuclease</keyword>
<dbReference type="OrthoDB" id="3005703at2759"/>
<evidence type="ECO:0000259" key="4">
    <source>
        <dbReference type="SMART" id="SM00485"/>
    </source>
</evidence>
<evidence type="ECO:0000256" key="2">
    <source>
        <dbReference type="ARBA" id="ARBA00022801"/>
    </source>
</evidence>
<dbReference type="SMART" id="SM00484">
    <property type="entry name" value="XPGI"/>
    <property type="match status" value="1"/>
</dbReference>
<dbReference type="InterPro" id="IPR029060">
    <property type="entry name" value="PIN-like_dom_sf"/>
</dbReference>